<keyword evidence="1" id="KW-0472">Membrane</keyword>
<dbReference type="Proteomes" id="UP000681041">
    <property type="component" value="Chromosome"/>
</dbReference>
<evidence type="ECO:0000313" key="2">
    <source>
        <dbReference type="EMBL" id="QUH22544.1"/>
    </source>
</evidence>
<dbReference type="AlphaFoldDB" id="A0A8T8K2E3"/>
<feature type="transmembrane region" description="Helical" evidence="1">
    <location>
        <begin position="32"/>
        <end position="50"/>
    </location>
</feature>
<dbReference type="GeneID" id="64819411"/>
<proteinExistence type="predicted"/>
<dbReference type="EMBL" id="CP058560">
    <property type="protein sequence ID" value="QUH22544.1"/>
    <property type="molecule type" value="Genomic_DNA"/>
</dbReference>
<feature type="transmembrane region" description="Helical" evidence="1">
    <location>
        <begin position="7"/>
        <end position="26"/>
    </location>
</feature>
<protein>
    <submittedName>
        <fullName evidence="2">Hydrogenase</fullName>
    </submittedName>
</protein>
<evidence type="ECO:0000313" key="3">
    <source>
        <dbReference type="Proteomes" id="UP000681041"/>
    </source>
</evidence>
<keyword evidence="1" id="KW-0812">Transmembrane</keyword>
<dbReference type="KEGG" id="meme:HYG87_01565"/>
<evidence type="ECO:0000256" key="1">
    <source>
        <dbReference type="SAM" id="Phobius"/>
    </source>
</evidence>
<name>A0A8T8K2E3_9EURY</name>
<organism evidence="2 3">
    <name type="scientific">Methanobacterium alkalithermotolerans</name>
    <dbReference type="NCBI Taxonomy" id="2731220"/>
    <lineage>
        <taxon>Archaea</taxon>
        <taxon>Methanobacteriati</taxon>
        <taxon>Methanobacteriota</taxon>
        <taxon>Methanomada group</taxon>
        <taxon>Methanobacteria</taxon>
        <taxon>Methanobacteriales</taxon>
        <taxon>Methanobacteriaceae</taxon>
        <taxon>Methanobacterium</taxon>
    </lineage>
</organism>
<feature type="transmembrane region" description="Helical" evidence="1">
    <location>
        <begin position="62"/>
        <end position="82"/>
    </location>
</feature>
<accession>A0A8T8K2E3</accession>
<keyword evidence="1" id="KW-1133">Transmembrane helix</keyword>
<dbReference type="RefSeq" id="WP_211533488.1">
    <property type="nucleotide sequence ID" value="NZ_CP058560.1"/>
</dbReference>
<reference evidence="2" key="1">
    <citation type="submission" date="2020-07" db="EMBL/GenBank/DDBJ databases">
        <title>Methanobacterium. sp. MethCan genome.</title>
        <authorList>
            <person name="Postec A."/>
            <person name="Quemeneur M."/>
        </authorList>
    </citation>
    <scope>NUCLEOTIDE SEQUENCE</scope>
    <source>
        <strain evidence="2">MethCAN</strain>
    </source>
</reference>
<gene>
    <name evidence="2" type="ORF">HYG87_01565</name>
</gene>
<sequence length="85" mass="9385">MAQEKDLVFLMALVALGIMIASGLVAFLQWMVVIPVTLVGLIFTIFLLQQNKDKAVHLSEKLEKAVFLITLIFLAVALVVLYQPA</sequence>
<dbReference type="OrthoDB" id="68250at2157"/>
<keyword evidence="3" id="KW-1185">Reference proteome</keyword>